<dbReference type="EMBL" id="BJNG01000026">
    <property type="protein sequence ID" value="GEC20984.1"/>
    <property type="molecule type" value="Genomic_DNA"/>
</dbReference>
<dbReference type="OrthoDB" id="4239720at2"/>
<organism evidence="1 2">
    <name type="scientific">Pseudonocardia hydrocarbonoxydans</name>
    <dbReference type="NCBI Taxonomy" id="76726"/>
    <lineage>
        <taxon>Bacteria</taxon>
        <taxon>Bacillati</taxon>
        <taxon>Actinomycetota</taxon>
        <taxon>Actinomycetes</taxon>
        <taxon>Pseudonocardiales</taxon>
        <taxon>Pseudonocardiaceae</taxon>
        <taxon>Pseudonocardia</taxon>
    </lineage>
</organism>
<gene>
    <name evidence="1" type="ORF">PHY01_32670</name>
</gene>
<dbReference type="AlphaFoldDB" id="A0A4Y3WQD5"/>
<reference evidence="1 2" key="1">
    <citation type="submission" date="2019-06" db="EMBL/GenBank/DDBJ databases">
        <title>Whole genome shotgun sequence of Pseudonocardia hydrocarbonoxydans NBRC 14498.</title>
        <authorList>
            <person name="Hosoyama A."/>
            <person name="Uohara A."/>
            <person name="Ohji S."/>
            <person name="Ichikawa N."/>
        </authorList>
    </citation>
    <scope>NUCLEOTIDE SEQUENCE [LARGE SCALE GENOMIC DNA]</scope>
    <source>
        <strain evidence="1 2">NBRC 14498</strain>
    </source>
</reference>
<sequence length="110" mass="10729">MAIVGTQTLPLTGAALTYSAAAAGGDRFTPGPRTFLHVRNGGASSVSVTLTVTATVDGMSVGGGSRVVAVPAGADRLVPVPAATYQAVDGLADVAWSATTSVTFAVAIAP</sequence>
<evidence type="ECO:0000313" key="1">
    <source>
        <dbReference type="EMBL" id="GEC20984.1"/>
    </source>
</evidence>
<protein>
    <submittedName>
        <fullName evidence="1">Uncharacterized protein</fullName>
    </submittedName>
</protein>
<dbReference type="RefSeq" id="WP_141279582.1">
    <property type="nucleotide sequence ID" value="NZ_BAAARZ010000007.1"/>
</dbReference>
<comment type="caution">
    <text evidence="1">The sequence shown here is derived from an EMBL/GenBank/DDBJ whole genome shotgun (WGS) entry which is preliminary data.</text>
</comment>
<keyword evidence="2" id="KW-1185">Reference proteome</keyword>
<dbReference type="Proteomes" id="UP000320338">
    <property type="component" value="Unassembled WGS sequence"/>
</dbReference>
<name>A0A4Y3WQD5_9PSEU</name>
<accession>A0A4Y3WQD5</accession>
<proteinExistence type="predicted"/>
<evidence type="ECO:0000313" key="2">
    <source>
        <dbReference type="Proteomes" id="UP000320338"/>
    </source>
</evidence>